<reference evidence="1 2" key="1">
    <citation type="submission" date="2024-06" db="EMBL/GenBank/DDBJ databases">
        <title>Genomic Encyclopedia of Type Strains, Phase V (KMG-V): Genome sequencing to study the core and pangenomes of soil and plant-associated prokaryotes.</title>
        <authorList>
            <person name="Whitman W."/>
        </authorList>
    </citation>
    <scope>NUCLEOTIDE SEQUENCE [LARGE SCALE GENOMIC DNA]</scope>
    <source>
        <strain evidence="1 2">NE40</strain>
    </source>
</reference>
<accession>A0ABV2SK87</accession>
<protein>
    <submittedName>
        <fullName evidence="1">Uncharacterized protein</fullName>
    </submittedName>
</protein>
<name>A0ABV2SK87_9GAMM</name>
<comment type="caution">
    <text evidence="1">The sequence shown here is derived from an EMBL/GenBank/DDBJ whole genome shotgun (WGS) entry which is preliminary data.</text>
</comment>
<dbReference type="EMBL" id="JBEWTB010000002">
    <property type="protein sequence ID" value="MET4758186.1"/>
    <property type="molecule type" value="Genomic_DNA"/>
</dbReference>
<dbReference type="Proteomes" id="UP001549366">
    <property type="component" value="Unassembled WGS sequence"/>
</dbReference>
<gene>
    <name evidence="1" type="ORF">V5J35_003378</name>
</gene>
<evidence type="ECO:0000313" key="2">
    <source>
        <dbReference type="Proteomes" id="UP001549366"/>
    </source>
</evidence>
<proteinExistence type="predicted"/>
<evidence type="ECO:0000313" key="1">
    <source>
        <dbReference type="EMBL" id="MET4758186.1"/>
    </source>
</evidence>
<sequence length="66" mass="7686">MATTAAYCLSGEQNRKFALVNDCRNFYGKKGTRLFFLSFTKLEVFKITLKQVPNVFYFHSLLQNLI</sequence>
<organism evidence="1 2">
    <name type="scientific">Endozoicomonas lisbonensis</name>
    <dbReference type="NCBI Taxonomy" id="3120522"/>
    <lineage>
        <taxon>Bacteria</taxon>
        <taxon>Pseudomonadati</taxon>
        <taxon>Pseudomonadota</taxon>
        <taxon>Gammaproteobacteria</taxon>
        <taxon>Oceanospirillales</taxon>
        <taxon>Endozoicomonadaceae</taxon>
        <taxon>Endozoicomonas</taxon>
    </lineage>
</organism>
<keyword evidence="2" id="KW-1185">Reference proteome</keyword>